<evidence type="ECO:0000313" key="15">
    <source>
        <dbReference type="Proteomes" id="UP000811844"/>
    </source>
</evidence>
<evidence type="ECO:0000256" key="8">
    <source>
        <dbReference type="ARBA" id="ARBA00022777"/>
    </source>
</evidence>
<dbReference type="CDD" id="cd16954">
    <property type="entry name" value="HATPase_PhoQ-like"/>
    <property type="match status" value="1"/>
</dbReference>
<organism evidence="14 15">
    <name type="scientific">Shewanella intestini</name>
    <dbReference type="NCBI Taxonomy" id="2017544"/>
    <lineage>
        <taxon>Bacteria</taxon>
        <taxon>Pseudomonadati</taxon>
        <taxon>Pseudomonadota</taxon>
        <taxon>Gammaproteobacteria</taxon>
        <taxon>Alteromonadales</taxon>
        <taxon>Shewanellaceae</taxon>
        <taxon>Shewanella</taxon>
    </lineage>
</organism>
<keyword evidence="9" id="KW-0067">ATP-binding</keyword>
<sequence>MRLIPKLQKRLLTRVLVTSFTIITLVGCALAWMLTLVFAQNMYNDTTNSLIAELPVIAAEFRDNNLVPITQAIDNDNLDTKYKMATCDAQFQTLWLSSAANAASLTDICEKYADIQDYFGSKYIKYSQAQSYFAYALSVEIESKTFHLVILKDASHLKLELDRFNRLTLFRLAIVLGVAYIFLTSAAYWSLLPLRRLRLDLQKIKDGHKTSLDDNYPIELGAITDSLNQLVSQSADRQIRYQNAMNDLAHSLKTRLAATIAIIDDKQLTQQQQHLHTMAQINDMDQMVKYQLKRAMLGRQGLASEKTQLAPLIDQIETMLGKIYQHKSVRFSALIPDELLIPLGKDDVMELMGNILENAYRLCISQIIVSVQEHSQYYEIIIEDDGPGIDDAIKQKIVQRGVRADTQSPGQGIGLAVCQEIIDTYNCTMQIETSELLGAKFIINIPIKNND</sequence>
<keyword evidence="10 12" id="KW-1133">Transmembrane helix</keyword>
<dbReference type="InterPro" id="IPR058619">
    <property type="entry name" value="PhoQ/CarS-like_HATPase"/>
</dbReference>
<keyword evidence="15" id="KW-1185">Reference proteome</keyword>
<dbReference type="SMART" id="SM00387">
    <property type="entry name" value="HATPase_c"/>
    <property type="match status" value="1"/>
</dbReference>
<accession>A0ABS5I6M1</accession>
<evidence type="ECO:0000259" key="13">
    <source>
        <dbReference type="PROSITE" id="PS50109"/>
    </source>
</evidence>
<evidence type="ECO:0000256" key="10">
    <source>
        <dbReference type="ARBA" id="ARBA00022989"/>
    </source>
</evidence>
<dbReference type="EC" id="2.7.13.3" evidence="3"/>
<dbReference type="PROSITE" id="PS51257">
    <property type="entry name" value="PROKAR_LIPOPROTEIN"/>
    <property type="match status" value="1"/>
</dbReference>
<dbReference type="PANTHER" id="PTHR45436">
    <property type="entry name" value="SENSOR HISTIDINE KINASE YKOH"/>
    <property type="match status" value="1"/>
</dbReference>
<dbReference type="Pfam" id="PF02518">
    <property type="entry name" value="HATPase_c"/>
    <property type="match status" value="1"/>
</dbReference>
<evidence type="ECO:0000256" key="12">
    <source>
        <dbReference type="SAM" id="Phobius"/>
    </source>
</evidence>
<protein>
    <recommendedName>
        <fullName evidence="3">histidine kinase</fullName>
        <ecNumber evidence="3">2.7.13.3</ecNumber>
    </recommendedName>
</protein>
<dbReference type="InterPro" id="IPR050428">
    <property type="entry name" value="TCS_sensor_his_kinase"/>
</dbReference>
<keyword evidence="8 14" id="KW-0418">Kinase</keyword>
<dbReference type="GO" id="GO:0016301">
    <property type="term" value="F:kinase activity"/>
    <property type="evidence" value="ECO:0007669"/>
    <property type="project" value="UniProtKB-KW"/>
</dbReference>
<keyword evidence="6 12" id="KW-0812">Transmembrane</keyword>
<comment type="subcellular location">
    <subcellularLocation>
        <location evidence="2">Membrane</location>
    </subcellularLocation>
</comment>
<dbReference type="EMBL" id="JAAIKR010000014">
    <property type="protein sequence ID" value="MBR9728975.1"/>
    <property type="molecule type" value="Genomic_DNA"/>
</dbReference>
<dbReference type="PRINTS" id="PR00344">
    <property type="entry name" value="BCTRLSENSOR"/>
</dbReference>
<evidence type="ECO:0000256" key="2">
    <source>
        <dbReference type="ARBA" id="ARBA00004370"/>
    </source>
</evidence>
<dbReference type="PROSITE" id="PS50109">
    <property type="entry name" value="HIS_KIN"/>
    <property type="match status" value="1"/>
</dbReference>
<name>A0ABS5I6M1_9GAMM</name>
<keyword evidence="11 12" id="KW-0472">Membrane</keyword>
<evidence type="ECO:0000256" key="5">
    <source>
        <dbReference type="ARBA" id="ARBA00022679"/>
    </source>
</evidence>
<keyword evidence="5" id="KW-0808">Transferase</keyword>
<feature type="domain" description="Histidine kinase" evidence="13">
    <location>
        <begin position="247"/>
        <end position="449"/>
    </location>
</feature>
<dbReference type="InterPro" id="IPR005467">
    <property type="entry name" value="His_kinase_dom"/>
</dbReference>
<comment type="catalytic activity">
    <reaction evidence="1">
        <text>ATP + protein L-histidine = ADP + protein N-phospho-L-histidine.</text>
        <dbReference type="EC" id="2.7.13.3"/>
    </reaction>
</comment>
<dbReference type="InterPro" id="IPR036890">
    <property type="entry name" value="HATPase_C_sf"/>
</dbReference>
<keyword evidence="7" id="KW-0547">Nucleotide-binding</keyword>
<proteinExistence type="predicted"/>
<evidence type="ECO:0000256" key="1">
    <source>
        <dbReference type="ARBA" id="ARBA00000085"/>
    </source>
</evidence>
<evidence type="ECO:0000256" key="3">
    <source>
        <dbReference type="ARBA" id="ARBA00012438"/>
    </source>
</evidence>
<evidence type="ECO:0000256" key="4">
    <source>
        <dbReference type="ARBA" id="ARBA00022553"/>
    </source>
</evidence>
<gene>
    <name evidence="14" type="ORF">G3R48_13405</name>
</gene>
<dbReference type="PANTHER" id="PTHR45436:SF4">
    <property type="entry name" value="SENSOR PROTEIN PHOQ"/>
    <property type="match status" value="1"/>
</dbReference>
<evidence type="ECO:0000256" key="11">
    <source>
        <dbReference type="ARBA" id="ARBA00023136"/>
    </source>
</evidence>
<dbReference type="RefSeq" id="WP_153665258.1">
    <property type="nucleotide sequence ID" value="NZ_JAAIKR010000014.1"/>
</dbReference>
<keyword evidence="4" id="KW-0597">Phosphoprotein</keyword>
<feature type="transmembrane region" description="Helical" evidence="12">
    <location>
        <begin position="169"/>
        <end position="191"/>
    </location>
</feature>
<dbReference type="SUPFAM" id="SSF55874">
    <property type="entry name" value="ATPase domain of HSP90 chaperone/DNA topoisomerase II/histidine kinase"/>
    <property type="match status" value="1"/>
</dbReference>
<reference evidence="14 15" key="1">
    <citation type="submission" date="2020-02" db="EMBL/GenBank/DDBJ databases">
        <title>Shewanella WXL01 sp. nov., a marine bacterium isolated from green algae in Luhuitou Fringing Reef (Northern South China Sea).</title>
        <authorList>
            <person name="Wang X."/>
        </authorList>
    </citation>
    <scope>NUCLEOTIDE SEQUENCE [LARGE SCALE GENOMIC DNA]</scope>
    <source>
        <strain evidence="14 15">MCCC 1A01895</strain>
    </source>
</reference>
<evidence type="ECO:0000313" key="14">
    <source>
        <dbReference type="EMBL" id="MBR9728975.1"/>
    </source>
</evidence>
<comment type="caution">
    <text evidence="14">The sequence shown here is derived from an EMBL/GenBank/DDBJ whole genome shotgun (WGS) entry which is preliminary data.</text>
</comment>
<dbReference type="InterPro" id="IPR004358">
    <property type="entry name" value="Sig_transdc_His_kin-like_C"/>
</dbReference>
<dbReference type="Proteomes" id="UP000811844">
    <property type="component" value="Unassembled WGS sequence"/>
</dbReference>
<evidence type="ECO:0000256" key="9">
    <source>
        <dbReference type="ARBA" id="ARBA00022840"/>
    </source>
</evidence>
<feature type="transmembrane region" description="Helical" evidence="12">
    <location>
        <begin position="12"/>
        <end position="39"/>
    </location>
</feature>
<dbReference type="Gene3D" id="3.30.565.10">
    <property type="entry name" value="Histidine kinase-like ATPase, C-terminal domain"/>
    <property type="match status" value="1"/>
</dbReference>
<evidence type="ECO:0000256" key="6">
    <source>
        <dbReference type="ARBA" id="ARBA00022692"/>
    </source>
</evidence>
<evidence type="ECO:0000256" key="7">
    <source>
        <dbReference type="ARBA" id="ARBA00022741"/>
    </source>
</evidence>
<dbReference type="InterPro" id="IPR003594">
    <property type="entry name" value="HATPase_dom"/>
</dbReference>